<dbReference type="AlphaFoldDB" id="A0A6A5VVY8"/>
<dbReference type="SMART" id="SM00066">
    <property type="entry name" value="GAL4"/>
    <property type="match status" value="1"/>
</dbReference>
<dbReference type="PANTHER" id="PTHR38111:SF2">
    <property type="entry name" value="FINGER DOMAIN PROTEIN, PUTATIVE (AFU_ORTHOLOGUE AFUA_1G01560)-RELATED"/>
    <property type="match status" value="1"/>
</dbReference>
<dbReference type="PROSITE" id="PS50048">
    <property type="entry name" value="ZN2_CY6_FUNGAL_2"/>
    <property type="match status" value="1"/>
</dbReference>
<dbReference type="InterPro" id="IPR053178">
    <property type="entry name" value="Osmoadaptation_assoc"/>
</dbReference>
<keyword evidence="4" id="KW-1185">Reference proteome</keyword>
<organism evidence="3 4">
    <name type="scientific">Bimuria novae-zelandiae CBS 107.79</name>
    <dbReference type="NCBI Taxonomy" id="1447943"/>
    <lineage>
        <taxon>Eukaryota</taxon>
        <taxon>Fungi</taxon>
        <taxon>Dikarya</taxon>
        <taxon>Ascomycota</taxon>
        <taxon>Pezizomycotina</taxon>
        <taxon>Dothideomycetes</taxon>
        <taxon>Pleosporomycetidae</taxon>
        <taxon>Pleosporales</taxon>
        <taxon>Massarineae</taxon>
        <taxon>Didymosphaeriaceae</taxon>
        <taxon>Bimuria</taxon>
    </lineage>
</organism>
<dbReference type="PANTHER" id="PTHR38111">
    <property type="entry name" value="ZN(2)-C6 FUNGAL-TYPE DOMAIN-CONTAINING PROTEIN-RELATED"/>
    <property type="match status" value="1"/>
</dbReference>
<gene>
    <name evidence="3" type="ORF">BU23DRAFT_448317</name>
</gene>
<dbReference type="Pfam" id="PF00172">
    <property type="entry name" value="Zn_clus"/>
    <property type="match status" value="1"/>
</dbReference>
<dbReference type="EMBL" id="ML976659">
    <property type="protein sequence ID" value="KAF1979036.1"/>
    <property type="molecule type" value="Genomic_DNA"/>
</dbReference>
<evidence type="ECO:0000313" key="4">
    <source>
        <dbReference type="Proteomes" id="UP000800036"/>
    </source>
</evidence>
<feature type="domain" description="Zn(2)-C6 fungal-type" evidence="2">
    <location>
        <begin position="6"/>
        <end position="36"/>
    </location>
</feature>
<sequence length="654" mass="72730">MTRTGKCDTCRSRKVKCDEQRPKCGACSKRDRECTYSFGKVSAFVAEDPTQLSKHGKPKVAPAVYPLEASHEPDVSPTPITSPSTSLNLLSSTALPLRQNTGRDAESGDGVFMTLSIPTHEKSKVWKRATAQQRKKLQLHLNQLQDATALLAPRQFVTSQTALASRYLHLLGSWPAHEQPFAILGTWTESMPARIGKSSAVDLAVEYLINSLDVYREPSFSGHRTALVTKARALKELQLAIGDEKTRRSYDVAIATKIHMMAEIFMGIKNLYHAIHAAGLGDILQTGPVTDIDDEHYWSFLDTTYIDDVSEAMVASRTSIYDNRFYLEMTDPTTVAPDASDTFRVSVAMMHVYIQLPRLVCLVRHATNFPEDARTLASAVALAENLWSLVPSDIMQNIIQRCVTSVNAPPSSKIADIIPNSYHFNSVQNCMLISRFWRLKTCLSGPIQTLYQNFPAECASSLLPPLPIVEKTDVDAATELARCIRYALTICPSLPLIPLRVYTCFQISLGGWYRQIQRLTTSINALPPEADPSVTAYLNEQLSRAQRMEQFVADGSNAVHDIWRIQRVNKRFLRAAAVDMAGGPIPGWMPIRVKFENEDGDMVMKMEYELGGLLNESIMEDSYTGGGWVRKTRTMSPFRPDTADFAPGKGFPNG</sequence>
<dbReference type="InterPro" id="IPR036864">
    <property type="entry name" value="Zn2-C6_fun-type_DNA-bd_sf"/>
</dbReference>
<accession>A0A6A5VVY8</accession>
<dbReference type="GO" id="GO:0000981">
    <property type="term" value="F:DNA-binding transcription factor activity, RNA polymerase II-specific"/>
    <property type="evidence" value="ECO:0007669"/>
    <property type="project" value="InterPro"/>
</dbReference>
<evidence type="ECO:0000256" key="1">
    <source>
        <dbReference type="ARBA" id="ARBA00023242"/>
    </source>
</evidence>
<protein>
    <recommendedName>
        <fullName evidence="2">Zn(2)-C6 fungal-type domain-containing protein</fullName>
    </recommendedName>
</protein>
<dbReference type="InterPro" id="IPR001138">
    <property type="entry name" value="Zn2Cys6_DnaBD"/>
</dbReference>
<name>A0A6A5VVY8_9PLEO</name>
<dbReference type="CDD" id="cd00067">
    <property type="entry name" value="GAL4"/>
    <property type="match status" value="1"/>
</dbReference>
<evidence type="ECO:0000259" key="2">
    <source>
        <dbReference type="PROSITE" id="PS50048"/>
    </source>
</evidence>
<keyword evidence="1" id="KW-0539">Nucleus</keyword>
<dbReference type="OrthoDB" id="5126878at2759"/>
<reference evidence="3" key="1">
    <citation type="journal article" date="2020" name="Stud. Mycol.">
        <title>101 Dothideomycetes genomes: a test case for predicting lifestyles and emergence of pathogens.</title>
        <authorList>
            <person name="Haridas S."/>
            <person name="Albert R."/>
            <person name="Binder M."/>
            <person name="Bloem J."/>
            <person name="Labutti K."/>
            <person name="Salamov A."/>
            <person name="Andreopoulos B."/>
            <person name="Baker S."/>
            <person name="Barry K."/>
            <person name="Bills G."/>
            <person name="Bluhm B."/>
            <person name="Cannon C."/>
            <person name="Castanera R."/>
            <person name="Culley D."/>
            <person name="Daum C."/>
            <person name="Ezra D."/>
            <person name="Gonzalez J."/>
            <person name="Henrissat B."/>
            <person name="Kuo A."/>
            <person name="Liang C."/>
            <person name="Lipzen A."/>
            <person name="Lutzoni F."/>
            <person name="Magnuson J."/>
            <person name="Mondo S."/>
            <person name="Nolan M."/>
            <person name="Ohm R."/>
            <person name="Pangilinan J."/>
            <person name="Park H.-J."/>
            <person name="Ramirez L."/>
            <person name="Alfaro M."/>
            <person name="Sun H."/>
            <person name="Tritt A."/>
            <person name="Yoshinaga Y."/>
            <person name="Zwiers L.-H."/>
            <person name="Turgeon B."/>
            <person name="Goodwin S."/>
            <person name="Spatafora J."/>
            <person name="Crous P."/>
            <person name="Grigoriev I."/>
        </authorList>
    </citation>
    <scope>NUCLEOTIDE SEQUENCE</scope>
    <source>
        <strain evidence="3">CBS 107.79</strain>
    </source>
</reference>
<dbReference type="SUPFAM" id="SSF57701">
    <property type="entry name" value="Zn2/Cys6 DNA-binding domain"/>
    <property type="match status" value="1"/>
</dbReference>
<evidence type="ECO:0000313" key="3">
    <source>
        <dbReference type="EMBL" id="KAF1979036.1"/>
    </source>
</evidence>
<dbReference type="Proteomes" id="UP000800036">
    <property type="component" value="Unassembled WGS sequence"/>
</dbReference>
<proteinExistence type="predicted"/>
<dbReference type="GO" id="GO:0008270">
    <property type="term" value="F:zinc ion binding"/>
    <property type="evidence" value="ECO:0007669"/>
    <property type="project" value="InterPro"/>
</dbReference>
<dbReference type="Gene3D" id="4.10.240.10">
    <property type="entry name" value="Zn(2)-C6 fungal-type DNA-binding domain"/>
    <property type="match status" value="1"/>
</dbReference>